<sequence>MTPPSPTKHPRKGLSESSFAKISEQFAKVRFATVKSIKEGKTPMNIVALVRNKWHKNTASFTIRMEDGRYDYIHYDDDPDELLMSGKSFRGTSPWESSKIFNSCHSLRPMSSAVGGLRCMRSAVDWKWLLGA</sequence>
<keyword evidence="2" id="KW-1185">Reference proteome</keyword>
<accession>A0AAI8VR28</accession>
<dbReference type="Proteomes" id="UP001295740">
    <property type="component" value="Unassembled WGS sequence"/>
</dbReference>
<dbReference type="EMBL" id="CAUWAG010000012">
    <property type="protein sequence ID" value="CAJ2509189.1"/>
    <property type="molecule type" value="Genomic_DNA"/>
</dbReference>
<comment type="caution">
    <text evidence="1">The sequence shown here is derived from an EMBL/GenBank/DDBJ whole genome shotgun (WGS) entry which is preliminary data.</text>
</comment>
<dbReference type="AlphaFoldDB" id="A0AAI8VR28"/>
<evidence type="ECO:0000313" key="1">
    <source>
        <dbReference type="EMBL" id="CAJ2509189.1"/>
    </source>
</evidence>
<reference evidence="1" key="1">
    <citation type="submission" date="2023-10" db="EMBL/GenBank/DDBJ databases">
        <authorList>
            <person name="Hackl T."/>
        </authorList>
    </citation>
    <scope>NUCLEOTIDE SEQUENCE</scope>
</reference>
<proteinExistence type="predicted"/>
<name>A0AAI8VR28_9PEZI</name>
<organism evidence="1 2">
    <name type="scientific">Anthostomella pinea</name>
    <dbReference type="NCBI Taxonomy" id="933095"/>
    <lineage>
        <taxon>Eukaryota</taxon>
        <taxon>Fungi</taxon>
        <taxon>Dikarya</taxon>
        <taxon>Ascomycota</taxon>
        <taxon>Pezizomycotina</taxon>
        <taxon>Sordariomycetes</taxon>
        <taxon>Xylariomycetidae</taxon>
        <taxon>Xylariales</taxon>
        <taxon>Xylariaceae</taxon>
        <taxon>Anthostomella</taxon>
    </lineage>
</organism>
<gene>
    <name evidence="1" type="ORF">KHLLAP_LOCUS9657</name>
</gene>
<protein>
    <submittedName>
        <fullName evidence="1">Uu.00g142150.m01.CDS01</fullName>
    </submittedName>
</protein>
<evidence type="ECO:0000313" key="2">
    <source>
        <dbReference type="Proteomes" id="UP001295740"/>
    </source>
</evidence>